<dbReference type="AlphaFoldDB" id="A0A9E7R724"/>
<organism evidence="2 3">
    <name type="scientific">Salinirubellus salinus</name>
    <dbReference type="NCBI Taxonomy" id="1364945"/>
    <lineage>
        <taxon>Archaea</taxon>
        <taxon>Methanobacteriati</taxon>
        <taxon>Methanobacteriota</taxon>
        <taxon>Stenosarchaea group</taxon>
        <taxon>Halobacteria</taxon>
        <taxon>Halobacteriales</taxon>
        <taxon>Natronomonadaceae</taxon>
        <taxon>Salinirubellus</taxon>
    </lineage>
</organism>
<feature type="region of interest" description="Disordered" evidence="1">
    <location>
        <begin position="1"/>
        <end position="23"/>
    </location>
</feature>
<gene>
    <name evidence="2" type="ORF">N0B31_10300</name>
</gene>
<sequence length="111" mass="12668">MTSKNTEERTRDTESGRFESEISKEQVRMAVMAHADEPMTTSDVHDTVGGSRRTVLHYLQQLAENDEISVRKPSENYALWSRPKHVEQENDVETDGGTHRVDAVSADEFQF</sequence>
<reference evidence="2" key="1">
    <citation type="submission" date="2022-09" db="EMBL/GenBank/DDBJ databases">
        <title>Diverse halophilic archaea isolated from saline environments.</title>
        <authorList>
            <person name="Cui H.-L."/>
        </authorList>
    </citation>
    <scope>NUCLEOTIDE SEQUENCE</scope>
    <source>
        <strain evidence="2">ZS-35-S2</strain>
    </source>
</reference>
<name>A0A9E7R724_9EURY</name>
<accession>A0A9E7R724</accession>
<dbReference type="KEGG" id="ssai:N0B31_10300"/>
<keyword evidence="3" id="KW-1185">Reference proteome</keyword>
<protein>
    <submittedName>
        <fullName evidence="2">Uncharacterized protein</fullName>
    </submittedName>
</protein>
<evidence type="ECO:0000313" key="3">
    <source>
        <dbReference type="Proteomes" id="UP001057580"/>
    </source>
</evidence>
<dbReference type="Proteomes" id="UP001057580">
    <property type="component" value="Chromosome"/>
</dbReference>
<proteinExistence type="predicted"/>
<dbReference type="RefSeq" id="WP_260643780.1">
    <property type="nucleotide sequence ID" value="NZ_CP104003.1"/>
</dbReference>
<evidence type="ECO:0000313" key="2">
    <source>
        <dbReference type="EMBL" id="UWM56666.1"/>
    </source>
</evidence>
<evidence type="ECO:0000256" key="1">
    <source>
        <dbReference type="SAM" id="MobiDB-lite"/>
    </source>
</evidence>
<dbReference type="EMBL" id="CP104003">
    <property type="protein sequence ID" value="UWM56666.1"/>
    <property type="molecule type" value="Genomic_DNA"/>
</dbReference>
<dbReference type="GeneID" id="74942816"/>